<dbReference type="RefSeq" id="WP_386844359.1">
    <property type="nucleotide sequence ID" value="NZ_JBHUMK010000029.1"/>
</dbReference>
<organism evidence="1 2">
    <name type="scientific">Deinococcus taklimakanensis</name>
    <dbReference type="NCBI Taxonomy" id="536443"/>
    <lineage>
        <taxon>Bacteria</taxon>
        <taxon>Thermotogati</taxon>
        <taxon>Deinococcota</taxon>
        <taxon>Deinococci</taxon>
        <taxon>Deinococcales</taxon>
        <taxon>Deinococcaceae</taxon>
        <taxon>Deinococcus</taxon>
    </lineage>
</organism>
<dbReference type="EMBL" id="JBHUMK010000029">
    <property type="protein sequence ID" value="MFD2609189.1"/>
    <property type="molecule type" value="Genomic_DNA"/>
</dbReference>
<dbReference type="Proteomes" id="UP001597475">
    <property type="component" value="Unassembled WGS sequence"/>
</dbReference>
<comment type="caution">
    <text evidence="1">The sequence shown here is derived from an EMBL/GenBank/DDBJ whole genome shotgun (WGS) entry which is preliminary data.</text>
</comment>
<name>A0ABW5P231_9DEIO</name>
<proteinExistence type="predicted"/>
<sequence length="132" mass="14968">MAIESLQRRGSEITVQTIYAETRRLDPGNTGVHPTTYQRNAEVAELISRTTGRPSAVEWHLDFRGVSTANLRAGRDLHRAFHRLKAKTKRDLAVRVLVLEEEVIALREQLAQRDVEELRRLEQALEAGASLD</sequence>
<protein>
    <submittedName>
        <fullName evidence="1">Uncharacterized protein</fullName>
    </submittedName>
</protein>
<gene>
    <name evidence="1" type="ORF">ACFSR9_07020</name>
</gene>
<accession>A0ABW5P231</accession>
<evidence type="ECO:0000313" key="2">
    <source>
        <dbReference type="Proteomes" id="UP001597475"/>
    </source>
</evidence>
<reference evidence="2" key="1">
    <citation type="journal article" date="2019" name="Int. J. Syst. Evol. Microbiol.">
        <title>The Global Catalogue of Microorganisms (GCM) 10K type strain sequencing project: providing services to taxonomists for standard genome sequencing and annotation.</title>
        <authorList>
            <consortium name="The Broad Institute Genomics Platform"/>
            <consortium name="The Broad Institute Genome Sequencing Center for Infectious Disease"/>
            <person name="Wu L."/>
            <person name="Ma J."/>
        </authorList>
    </citation>
    <scope>NUCLEOTIDE SEQUENCE [LARGE SCALE GENOMIC DNA]</scope>
    <source>
        <strain evidence="2">KCTC 33842</strain>
    </source>
</reference>
<evidence type="ECO:0000313" key="1">
    <source>
        <dbReference type="EMBL" id="MFD2609189.1"/>
    </source>
</evidence>
<keyword evidence="2" id="KW-1185">Reference proteome</keyword>